<evidence type="ECO:0000313" key="5">
    <source>
        <dbReference type="Proteomes" id="UP001265746"/>
    </source>
</evidence>
<dbReference type="PANTHER" id="PTHR43827">
    <property type="entry name" value="2,5-DIKETO-D-GLUCONIC ACID REDUCTASE"/>
    <property type="match status" value="1"/>
</dbReference>
<dbReference type="EMBL" id="JAUJFL010000003">
    <property type="protein sequence ID" value="KAK2607180.1"/>
    <property type="molecule type" value="Genomic_DNA"/>
</dbReference>
<comment type="caution">
    <text evidence="4">The sequence shown here is derived from an EMBL/GenBank/DDBJ whole genome shotgun (WGS) entry which is preliminary data.</text>
</comment>
<feature type="region of interest" description="Disordered" evidence="2">
    <location>
        <begin position="68"/>
        <end position="91"/>
    </location>
</feature>
<keyword evidence="1" id="KW-0560">Oxidoreductase</keyword>
<dbReference type="InterPro" id="IPR036812">
    <property type="entry name" value="NAD(P)_OxRdtase_dom_sf"/>
</dbReference>
<dbReference type="EMBL" id="JAUJFL010000003">
    <property type="protein sequence ID" value="KAK2607179.1"/>
    <property type="molecule type" value="Genomic_DNA"/>
</dbReference>
<feature type="compositionally biased region" description="Polar residues" evidence="2">
    <location>
        <begin position="68"/>
        <end position="77"/>
    </location>
</feature>
<accession>A0AAD9W606</accession>
<dbReference type="Gene3D" id="3.20.20.100">
    <property type="entry name" value="NADP-dependent oxidoreductase domain"/>
    <property type="match status" value="1"/>
</dbReference>
<organism evidence="4 5">
    <name type="scientific">Phomopsis amygdali</name>
    <name type="common">Fusicoccum amygdali</name>
    <dbReference type="NCBI Taxonomy" id="1214568"/>
    <lineage>
        <taxon>Eukaryota</taxon>
        <taxon>Fungi</taxon>
        <taxon>Dikarya</taxon>
        <taxon>Ascomycota</taxon>
        <taxon>Pezizomycotina</taxon>
        <taxon>Sordariomycetes</taxon>
        <taxon>Sordariomycetidae</taxon>
        <taxon>Diaporthales</taxon>
        <taxon>Diaporthaceae</taxon>
        <taxon>Diaporthe</taxon>
    </lineage>
</organism>
<dbReference type="InterPro" id="IPR023210">
    <property type="entry name" value="NADP_OxRdtase_dom"/>
</dbReference>
<name>A0AAD9W606_PHOAM</name>
<keyword evidence="5" id="KW-1185">Reference proteome</keyword>
<dbReference type="Proteomes" id="UP001265746">
    <property type="component" value="Unassembled WGS sequence"/>
</dbReference>
<gene>
    <name evidence="4" type="ORF">N8I77_005880</name>
</gene>
<dbReference type="AlphaFoldDB" id="A0AAD9W606"/>
<protein>
    <recommendedName>
        <fullName evidence="3">NADP-dependent oxidoreductase domain-containing protein</fullName>
    </recommendedName>
</protein>
<evidence type="ECO:0000313" key="4">
    <source>
        <dbReference type="EMBL" id="KAK2607180.1"/>
    </source>
</evidence>
<dbReference type="SUPFAM" id="SSF51430">
    <property type="entry name" value="NAD(P)-linked oxidoreductase"/>
    <property type="match status" value="1"/>
</dbReference>
<dbReference type="GO" id="GO:0016491">
    <property type="term" value="F:oxidoreductase activity"/>
    <property type="evidence" value="ECO:0007669"/>
    <property type="project" value="UniProtKB-KW"/>
</dbReference>
<proteinExistence type="predicted"/>
<dbReference type="InterPro" id="IPR020471">
    <property type="entry name" value="AKR"/>
</dbReference>
<dbReference type="Pfam" id="PF00248">
    <property type="entry name" value="Aldo_ket_red"/>
    <property type="match status" value="1"/>
</dbReference>
<sequence>MGRLIYGTAWKKEQTGELVYCALKEGFRAVSTGAQPENYEEALVASGIRRAIDAGEVSRQDVSIQTTFTPSGPQTSKKVVRTSSREDARPGWRCPVTRRAIPGDCPYDPTTSLTEQVHSSVASSLRNFTFAPSSEAAYLDAVILHHPYRAREHTETVWTALSTYVPHSIRHLGISNVDGEELQYLLDFCRENPTTTVRPSIVQNRFLHGHNFDDAVRAICKQDHIEYQAFGVLKESRFLLQDQETVGAVADLTFVSREAALYALVMALQDDMAVLDGTSDVQTMWADIDGVRRVGWSAESPEWKTALQKFKEGIHGCQTAGETMLKF</sequence>
<evidence type="ECO:0000259" key="3">
    <source>
        <dbReference type="Pfam" id="PF00248"/>
    </source>
</evidence>
<feature type="domain" description="NADP-dependent oxidoreductase" evidence="3">
    <location>
        <begin position="11"/>
        <end position="236"/>
    </location>
</feature>
<evidence type="ECO:0000256" key="1">
    <source>
        <dbReference type="ARBA" id="ARBA00023002"/>
    </source>
</evidence>
<reference evidence="4" key="1">
    <citation type="submission" date="2023-06" db="EMBL/GenBank/DDBJ databases">
        <authorList>
            <person name="Noh H."/>
        </authorList>
    </citation>
    <scope>NUCLEOTIDE SEQUENCE</scope>
    <source>
        <strain evidence="4">DUCC20226</strain>
    </source>
</reference>
<dbReference type="PANTHER" id="PTHR43827:SF8">
    <property type="entry name" value="ALDO_KETO REDUCTASE FAMILY PROTEIN"/>
    <property type="match status" value="1"/>
</dbReference>
<evidence type="ECO:0000256" key="2">
    <source>
        <dbReference type="SAM" id="MobiDB-lite"/>
    </source>
</evidence>